<protein>
    <submittedName>
        <fullName evidence="1">Glutamate--cysteine ligase</fullName>
    </submittedName>
</protein>
<dbReference type="Proteomes" id="UP000298493">
    <property type="component" value="Unassembled WGS sequence"/>
</dbReference>
<name>A0A4Z1PFC9_9PEZI</name>
<proteinExistence type="predicted"/>
<dbReference type="GO" id="GO:0016874">
    <property type="term" value="F:ligase activity"/>
    <property type="evidence" value="ECO:0007669"/>
    <property type="project" value="UniProtKB-KW"/>
</dbReference>
<gene>
    <name evidence="1" type="ORF">E6O75_ATG00440</name>
</gene>
<keyword evidence="2" id="KW-1185">Reference proteome</keyword>
<sequence length="258" mass="29674">MTRHTPFLCNHCFKWNASYTDPICWLCNNRKAETCFPNPILLLKDQYVFTVDEYREHSEFPIKQREELRTLKDAYENTVAHEARGIHESHTPSSKLRALFKGGRGGEEQESIHDVYLARKQEIMERKEERRFLKGVGLDKPALSGRVTGDAWQMELTTLIAFAKIDIPCIEPLNTRLSDRVGVLLAFLMDLNAIPGGNKVIIILEDRRTLNIHDCARQLESELIPFESGDVPESISRHRTSTGRIMTVKESLMRYQSS</sequence>
<evidence type="ECO:0000313" key="2">
    <source>
        <dbReference type="Proteomes" id="UP000298493"/>
    </source>
</evidence>
<dbReference type="EMBL" id="SNSC02000001">
    <property type="protein sequence ID" value="TID27673.1"/>
    <property type="molecule type" value="Genomic_DNA"/>
</dbReference>
<accession>A0A4Z1PFC9</accession>
<dbReference type="AlphaFoldDB" id="A0A4Z1PFC9"/>
<organism evidence="1 2">
    <name type="scientific">Venturia nashicola</name>
    <dbReference type="NCBI Taxonomy" id="86259"/>
    <lineage>
        <taxon>Eukaryota</taxon>
        <taxon>Fungi</taxon>
        <taxon>Dikarya</taxon>
        <taxon>Ascomycota</taxon>
        <taxon>Pezizomycotina</taxon>
        <taxon>Dothideomycetes</taxon>
        <taxon>Pleosporomycetidae</taxon>
        <taxon>Venturiales</taxon>
        <taxon>Venturiaceae</taxon>
        <taxon>Venturia</taxon>
    </lineage>
</organism>
<reference evidence="1 2" key="1">
    <citation type="submission" date="2019-04" db="EMBL/GenBank/DDBJ databases">
        <title>High contiguity whole genome sequence and gene annotation resource for two Venturia nashicola isolates.</title>
        <authorList>
            <person name="Prokchorchik M."/>
            <person name="Won K."/>
            <person name="Lee Y."/>
            <person name="Choi E.D."/>
            <person name="Segonzac C."/>
            <person name="Sohn K.H."/>
        </authorList>
    </citation>
    <scope>NUCLEOTIDE SEQUENCE [LARGE SCALE GENOMIC DNA]</scope>
    <source>
        <strain evidence="1 2">PRI2</strain>
    </source>
</reference>
<keyword evidence="1" id="KW-0436">Ligase</keyword>
<comment type="caution">
    <text evidence="1">The sequence shown here is derived from an EMBL/GenBank/DDBJ whole genome shotgun (WGS) entry which is preliminary data.</text>
</comment>
<evidence type="ECO:0000313" key="1">
    <source>
        <dbReference type="EMBL" id="TID27673.1"/>
    </source>
</evidence>